<comment type="caution">
    <text evidence="3">The sequence shown here is derived from an EMBL/GenBank/DDBJ whole genome shotgun (WGS) entry which is preliminary data.</text>
</comment>
<keyword evidence="1" id="KW-0175">Coiled coil</keyword>
<evidence type="ECO:0000313" key="4">
    <source>
        <dbReference type="Proteomes" id="UP000320648"/>
    </source>
</evidence>
<evidence type="ECO:0000256" key="2">
    <source>
        <dbReference type="SAM" id="Phobius"/>
    </source>
</evidence>
<dbReference type="RefSeq" id="WP_158381580.1">
    <property type="nucleotide sequence ID" value="NZ_VMTX01000008.1"/>
</dbReference>
<accession>A0A558IQI8</accession>
<protein>
    <submittedName>
        <fullName evidence="3">Uncharacterized protein</fullName>
    </submittedName>
</protein>
<dbReference type="AlphaFoldDB" id="A0A558IQI8"/>
<reference evidence="3 4" key="1">
    <citation type="submission" date="2019-07" db="EMBL/GenBank/DDBJ databases">
        <title>Draft genome of C. aurimucosum strain 15-4290.</title>
        <authorList>
            <person name="Pacheco L.G.C."/>
            <person name="Aguiar E.R.G.R."/>
            <person name="Navas J."/>
            <person name="Santos C.S."/>
            <person name="Rocha D.J.P.G."/>
        </authorList>
    </citation>
    <scope>NUCLEOTIDE SEQUENCE [LARGE SCALE GENOMIC DNA]</scope>
    <source>
        <strain evidence="3 4">15-4290</strain>
    </source>
</reference>
<gene>
    <name evidence="3" type="ORF">FQN05_06690</name>
</gene>
<sequence>MKTIWRRVQHVFNNFLTHKGLTFMRLDFFRRGRGLTLLAAASGVLLIAGIVVGGGLASRALLVGTALLGVFFAAMSISARKHAEGMIKDSLRRSARLENQVKRLVDTAQEQNRLAERQALNTLTAGITEKEKSQGRQLHSVFAPATIPASHIIARPAAHTAGRIAADQEMTEDSSDVLYILMNAPSEVWTRKVELIGPASVEEDLREVARVSRIRAPHFLGKPDPDASYLVVDENQFENGLWSGLLSTQKTTAFFSLLEHITKAKENGAVVVVLASDASNHFTDELRSQATVVVRGDSATWDWEGDIHAPVIQALLQVETLLRKEAGLNLTDKGES</sequence>
<organism evidence="3 4">
    <name type="scientific">Corynebacterium aurimucosum</name>
    <dbReference type="NCBI Taxonomy" id="169292"/>
    <lineage>
        <taxon>Bacteria</taxon>
        <taxon>Bacillati</taxon>
        <taxon>Actinomycetota</taxon>
        <taxon>Actinomycetes</taxon>
        <taxon>Mycobacteriales</taxon>
        <taxon>Corynebacteriaceae</taxon>
        <taxon>Corynebacterium</taxon>
    </lineage>
</organism>
<name>A0A558IQI8_9CORY</name>
<feature type="transmembrane region" description="Helical" evidence="2">
    <location>
        <begin position="60"/>
        <end position="79"/>
    </location>
</feature>
<feature type="coiled-coil region" evidence="1">
    <location>
        <begin position="87"/>
        <end position="118"/>
    </location>
</feature>
<evidence type="ECO:0000256" key="1">
    <source>
        <dbReference type="SAM" id="Coils"/>
    </source>
</evidence>
<evidence type="ECO:0000313" key="3">
    <source>
        <dbReference type="EMBL" id="TVU83639.1"/>
    </source>
</evidence>
<keyword evidence="2" id="KW-0812">Transmembrane</keyword>
<proteinExistence type="predicted"/>
<keyword evidence="2" id="KW-1133">Transmembrane helix</keyword>
<feature type="transmembrane region" description="Helical" evidence="2">
    <location>
        <begin position="34"/>
        <end position="54"/>
    </location>
</feature>
<dbReference type="Proteomes" id="UP000320648">
    <property type="component" value="Unassembled WGS sequence"/>
</dbReference>
<dbReference type="EMBL" id="VMTX01000008">
    <property type="protein sequence ID" value="TVU83639.1"/>
    <property type="molecule type" value="Genomic_DNA"/>
</dbReference>
<keyword evidence="2" id="KW-0472">Membrane</keyword>